<dbReference type="AlphaFoldDB" id="A0A1Y1JS81"/>
<evidence type="ECO:0000313" key="5">
    <source>
        <dbReference type="Proteomes" id="UP000195521"/>
    </source>
</evidence>
<protein>
    <submittedName>
        <fullName evidence="4">Heat shock protein, class I</fullName>
    </submittedName>
</protein>
<comment type="caution">
    <text evidence="4">The sequence shown here is derived from an EMBL/GenBank/DDBJ whole genome shotgun (WGS) entry which is preliminary data.</text>
</comment>
<dbReference type="Proteomes" id="UP000195521">
    <property type="component" value="Unassembled WGS sequence"/>
</dbReference>
<evidence type="ECO:0000256" key="2">
    <source>
        <dbReference type="RuleBase" id="RU003616"/>
    </source>
</evidence>
<dbReference type="GeneID" id="39749582"/>
<sequence length="235" mass="27225">MNMEKPKVIIESTGVPIMQKTNIPILLSTPVVKNMYSTYSYSNSNPISSSYSTSSNHNEYKYNWTKCMTKTPPHGNENEEYIKTFDGRLSGLYYETIPLKSNTNNIFEITPPKEDLNKINYNPKMEIYSTCNFAIIMMDLPGISKENLNVEFENGLLKMFGHKYKAQMEELEKEHEYHTKIIERVSEYYFCKMFQMPPAFSQGQNISCKLKDGELILKILATELKTQKTIVEIQS</sequence>
<dbReference type="OMA" id="ITYNPRI"/>
<dbReference type="SUPFAM" id="SSF49764">
    <property type="entry name" value="HSP20-like chaperones"/>
    <property type="match status" value="1"/>
</dbReference>
<dbReference type="Pfam" id="PF00011">
    <property type="entry name" value="HSP20"/>
    <property type="match status" value="1"/>
</dbReference>
<evidence type="ECO:0000313" key="4">
    <source>
        <dbReference type="EMBL" id="GAW82844.1"/>
    </source>
</evidence>
<comment type="similarity">
    <text evidence="1 2">Belongs to the small heat shock protein (HSP20) family.</text>
</comment>
<dbReference type="OrthoDB" id="1431247at2759"/>
<feature type="domain" description="SHSP" evidence="3">
    <location>
        <begin position="116"/>
        <end position="235"/>
    </location>
</feature>
<dbReference type="InterPro" id="IPR008978">
    <property type="entry name" value="HSP20-like_chaperone"/>
</dbReference>
<name>A0A1Y1JS81_PLAGO</name>
<dbReference type="Gene3D" id="2.60.40.790">
    <property type="match status" value="1"/>
</dbReference>
<reference evidence="5" key="1">
    <citation type="submission" date="2017-04" db="EMBL/GenBank/DDBJ databases">
        <title>Plasmodium gonderi genome.</title>
        <authorList>
            <person name="Arisue N."/>
            <person name="Honma H."/>
            <person name="Kawai S."/>
            <person name="Tougan T."/>
            <person name="Tanabe K."/>
            <person name="Horii T."/>
        </authorList>
    </citation>
    <scope>NUCLEOTIDE SEQUENCE [LARGE SCALE GENOMIC DNA]</scope>
    <source>
        <strain evidence="5">ATCC 30045</strain>
    </source>
</reference>
<proteinExistence type="inferred from homology"/>
<evidence type="ECO:0000259" key="3">
    <source>
        <dbReference type="PROSITE" id="PS01031"/>
    </source>
</evidence>
<keyword evidence="5" id="KW-1185">Reference proteome</keyword>
<accession>A0A1Y1JS81</accession>
<gene>
    <name evidence="4" type="ORF">PGO_131160</name>
</gene>
<keyword evidence="4" id="KW-0346">Stress response</keyword>
<dbReference type="PROSITE" id="PS01031">
    <property type="entry name" value="SHSP"/>
    <property type="match status" value="1"/>
</dbReference>
<dbReference type="InterPro" id="IPR002068">
    <property type="entry name" value="A-crystallin/Hsp20_dom"/>
</dbReference>
<organism evidence="4 5">
    <name type="scientific">Plasmodium gonderi</name>
    <dbReference type="NCBI Taxonomy" id="77519"/>
    <lineage>
        <taxon>Eukaryota</taxon>
        <taxon>Sar</taxon>
        <taxon>Alveolata</taxon>
        <taxon>Apicomplexa</taxon>
        <taxon>Aconoidasida</taxon>
        <taxon>Haemosporida</taxon>
        <taxon>Plasmodiidae</taxon>
        <taxon>Plasmodium</taxon>
        <taxon>Plasmodium (Plasmodium)</taxon>
    </lineage>
</organism>
<evidence type="ECO:0000256" key="1">
    <source>
        <dbReference type="PROSITE-ProRule" id="PRU00285"/>
    </source>
</evidence>
<dbReference type="CDD" id="cd06464">
    <property type="entry name" value="ACD_sHsps-like"/>
    <property type="match status" value="1"/>
</dbReference>
<dbReference type="RefSeq" id="XP_028545433.1">
    <property type="nucleotide sequence ID" value="XM_028689632.1"/>
</dbReference>
<dbReference type="EMBL" id="BDQF01000014">
    <property type="protein sequence ID" value="GAW82844.1"/>
    <property type="molecule type" value="Genomic_DNA"/>
</dbReference>